<dbReference type="Proteomes" id="UP000593567">
    <property type="component" value="Unassembled WGS sequence"/>
</dbReference>
<organism evidence="2 3">
    <name type="scientific">Bugula neritina</name>
    <name type="common">Brown bryozoan</name>
    <name type="synonym">Sertularia neritina</name>
    <dbReference type="NCBI Taxonomy" id="10212"/>
    <lineage>
        <taxon>Eukaryota</taxon>
        <taxon>Metazoa</taxon>
        <taxon>Spiralia</taxon>
        <taxon>Lophotrochozoa</taxon>
        <taxon>Bryozoa</taxon>
        <taxon>Gymnolaemata</taxon>
        <taxon>Cheilostomatida</taxon>
        <taxon>Flustrina</taxon>
        <taxon>Buguloidea</taxon>
        <taxon>Bugulidae</taxon>
        <taxon>Bugula</taxon>
    </lineage>
</organism>
<protein>
    <submittedName>
        <fullName evidence="2">Uncharacterized protein</fullName>
    </submittedName>
</protein>
<proteinExistence type="predicted"/>
<feature type="region of interest" description="Disordered" evidence="1">
    <location>
        <begin position="110"/>
        <end position="154"/>
    </location>
</feature>
<keyword evidence="3" id="KW-1185">Reference proteome</keyword>
<comment type="caution">
    <text evidence="2">The sequence shown here is derived from an EMBL/GenBank/DDBJ whole genome shotgun (WGS) entry which is preliminary data.</text>
</comment>
<feature type="region of interest" description="Disordered" evidence="1">
    <location>
        <begin position="1"/>
        <end position="54"/>
    </location>
</feature>
<evidence type="ECO:0000256" key="1">
    <source>
        <dbReference type="SAM" id="MobiDB-lite"/>
    </source>
</evidence>
<evidence type="ECO:0000313" key="3">
    <source>
        <dbReference type="Proteomes" id="UP000593567"/>
    </source>
</evidence>
<feature type="compositionally biased region" description="Basic and acidic residues" evidence="1">
    <location>
        <begin position="1"/>
        <end position="53"/>
    </location>
</feature>
<accession>A0A7J7K3V6</accession>
<reference evidence="2" key="1">
    <citation type="submission" date="2020-06" db="EMBL/GenBank/DDBJ databases">
        <title>Draft genome of Bugula neritina, a colonial animal packing powerful symbionts and potential medicines.</title>
        <authorList>
            <person name="Rayko M."/>
        </authorList>
    </citation>
    <scope>NUCLEOTIDE SEQUENCE [LARGE SCALE GENOMIC DNA]</scope>
    <source>
        <strain evidence="2">Kwan_BN1</strain>
    </source>
</reference>
<feature type="compositionally biased region" description="Basic and acidic residues" evidence="1">
    <location>
        <begin position="117"/>
        <end position="138"/>
    </location>
</feature>
<evidence type="ECO:0000313" key="2">
    <source>
        <dbReference type="EMBL" id="KAF6032661.1"/>
    </source>
</evidence>
<gene>
    <name evidence="2" type="ORF">EB796_009002</name>
</gene>
<dbReference type="AlphaFoldDB" id="A0A7J7K3V6"/>
<dbReference type="EMBL" id="VXIV02001490">
    <property type="protein sequence ID" value="KAF6032661.1"/>
    <property type="molecule type" value="Genomic_DNA"/>
</dbReference>
<sequence>MRESGNEDLKDELVEKAKTNHGIEKKIGEEENKIDRENGPAVEKEKPKREESNKIYMIRGEIDKNKEVEDKNKALDVKKIGPAKESDEKNDKRIMVKIENANEMKLQDNGEAFGNVNKKERLEKGPIKKAEPERKETCENMAGDNKAPGVKGEESGKMSADFINYQQVLFADTSMYKTQHSLSLWKY</sequence>
<name>A0A7J7K3V6_BUGNE</name>